<dbReference type="GO" id="GO:0006351">
    <property type="term" value="P:DNA-templated transcription"/>
    <property type="evidence" value="ECO:0007669"/>
    <property type="project" value="TreeGrafter"/>
</dbReference>
<dbReference type="Pfam" id="PF03466">
    <property type="entry name" value="LysR_substrate"/>
    <property type="match status" value="1"/>
</dbReference>
<evidence type="ECO:0000313" key="6">
    <source>
        <dbReference type="EMBL" id="RFB82222.1"/>
    </source>
</evidence>
<dbReference type="Gene3D" id="1.10.10.10">
    <property type="entry name" value="Winged helix-like DNA-binding domain superfamily/Winged helix DNA-binding domain"/>
    <property type="match status" value="1"/>
</dbReference>
<dbReference type="InterPro" id="IPR036390">
    <property type="entry name" value="WH_DNA-bd_sf"/>
</dbReference>
<dbReference type="AlphaFoldDB" id="A0A3E1AYM9"/>
<name>A0A3E1AYM9_RHILT</name>
<comment type="caution">
    <text evidence="6">The sequence shown here is derived from an EMBL/GenBank/DDBJ whole genome shotgun (WGS) entry which is preliminary data.</text>
</comment>
<evidence type="ECO:0000256" key="1">
    <source>
        <dbReference type="ARBA" id="ARBA00009437"/>
    </source>
</evidence>
<gene>
    <name evidence="6" type="ORF">B5K10_31465</name>
</gene>
<dbReference type="InterPro" id="IPR005119">
    <property type="entry name" value="LysR_subst-bd"/>
</dbReference>
<dbReference type="Proteomes" id="UP000256748">
    <property type="component" value="Unassembled WGS sequence"/>
</dbReference>
<dbReference type="PANTHER" id="PTHR30537:SF3">
    <property type="entry name" value="TRANSCRIPTIONAL REGULATORY PROTEIN"/>
    <property type="match status" value="1"/>
</dbReference>
<dbReference type="SUPFAM" id="SSF46785">
    <property type="entry name" value="Winged helix' DNA-binding domain"/>
    <property type="match status" value="1"/>
</dbReference>
<dbReference type="InterPro" id="IPR058163">
    <property type="entry name" value="LysR-type_TF_proteobact-type"/>
</dbReference>
<dbReference type="Pfam" id="PF00126">
    <property type="entry name" value="HTH_1"/>
    <property type="match status" value="1"/>
</dbReference>
<organism evidence="6 7">
    <name type="scientific">Rhizobium leguminosarum bv. trifolii</name>
    <dbReference type="NCBI Taxonomy" id="386"/>
    <lineage>
        <taxon>Bacteria</taxon>
        <taxon>Pseudomonadati</taxon>
        <taxon>Pseudomonadota</taxon>
        <taxon>Alphaproteobacteria</taxon>
        <taxon>Hyphomicrobiales</taxon>
        <taxon>Rhizobiaceae</taxon>
        <taxon>Rhizobium/Agrobacterium group</taxon>
        <taxon>Rhizobium</taxon>
    </lineage>
</organism>
<dbReference type="RefSeq" id="WP_116276440.1">
    <property type="nucleotide sequence ID" value="NZ_KZ859531.1"/>
</dbReference>
<dbReference type="PROSITE" id="PS50931">
    <property type="entry name" value="HTH_LYSR"/>
    <property type="match status" value="1"/>
</dbReference>
<evidence type="ECO:0000256" key="3">
    <source>
        <dbReference type="ARBA" id="ARBA00023125"/>
    </source>
</evidence>
<dbReference type="SUPFAM" id="SSF53850">
    <property type="entry name" value="Periplasmic binding protein-like II"/>
    <property type="match status" value="1"/>
</dbReference>
<keyword evidence="2" id="KW-0805">Transcription regulation</keyword>
<dbReference type="Gene3D" id="3.40.190.290">
    <property type="match status" value="1"/>
</dbReference>
<evidence type="ECO:0000256" key="4">
    <source>
        <dbReference type="ARBA" id="ARBA00023163"/>
    </source>
</evidence>
<dbReference type="GO" id="GO:0043565">
    <property type="term" value="F:sequence-specific DNA binding"/>
    <property type="evidence" value="ECO:0007669"/>
    <property type="project" value="TreeGrafter"/>
</dbReference>
<accession>A0A3E1AYM9</accession>
<dbReference type="GO" id="GO:0003700">
    <property type="term" value="F:DNA-binding transcription factor activity"/>
    <property type="evidence" value="ECO:0007669"/>
    <property type="project" value="InterPro"/>
</dbReference>
<dbReference type="EMBL" id="NAOO01000045">
    <property type="protein sequence ID" value="RFB82222.1"/>
    <property type="molecule type" value="Genomic_DNA"/>
</dbReference>
<keyword evidence="3" id="KW-0238">DNA-binding</keyword>
<evidence type="ECO:0000259" key="5">
    <source>
        <dbReference type="PROSITE" id="PS50931"/>
    </source>
</evidence>
<dbReference type="PANTHER" id="PTHR30537">
    <property type="entry name" value="HTH-TYPE TRANSCRIPTIONAL REGULATOR"/>
    <property type="match status" value="1"/>
</dbReference>
<evidence type="ECO:0000256" key="2">
    <source>
        <dbReference type="ARBA" id="ARBA00023015"/>
    </source>
</evidence>
<protein>
    <submittedName>
        <fullName evidence="6">LysR family transcriptional regulator</fullName>
    </submittedName>
</protein>
<feature type="domain" description="HTH lysR-type" evidence="5">
    <location>
        <begin position="9"/>
        <end position="66"/>
    </location>
</feature>
<evidence type="ECO:0000313" key="7">
    <source>
        <dbReference type="Proteomes" id="UP000256748"/>
    </source>
</evidence>
<reference evidence="6 7" key="1">
    <citation type="submission" date="2017-03" db="EMBL/GenBank/DDBJ databases">
        <title>Genome analysis of Rhizobial strains effectives or ineffectives for nitrogen fixation isolated from bean seeds.</title>
        <authorList>
            <person name="Peralta H."/>
            <person name="Aguilar-Vera A."/>
            <person name="Mora Y."/>
            <person name="Vargas-Lagunas C."/>
            <person name="Girard L."/>
            <person name="Mora J."/>
        </authorList>
    </citation>
    <scope>NUCLEOTIDE SEQUENCE [LARGE SCALE GENOMIC DNA]</scope>
    <source>
        <strain evidence="6 7">CCGM5</strain>
    </source>
</reference>
<dbReference type="InterPro" id="IPR000847">
    <property type="entry name" value="LysR_HTH_N"/>
</dbReference>
<proteinExistence type="inferred from homology"/>
<dbReference type="InterPro" id="IPR036388">
    <property type="entry name" value="WH-like_DNA-bd_sf"/>
</dbReference>
<comment type="similarity">
    <text evidence="1">Belongs to the LysR transcriptional regulatory family.</text>
</comment>
<sequence length="297" mass="33095">MNGRKFTKLDWDDLRHFLALAQSGTFLGAAKQLGVEHATISRRVSSLEATLERKLIDRRGRRIILTLEGEKVAKHAAVIALQTAAVEQIGRSSATEVRGHVRISAPPALSSALLAKPIVTMRRDHPGVQITLVGEKRFTSLNRREADIAIRLSRPEDGDYSITKLQELTFDLFASKRYLETVTPSEWTFIGYDEAMNSSPQQLRLNEVAAGRQIALRSSVLEFQVAAARLDGGVVMLPDFAVPFDLQRIEGEHALVRELWLVVHSEIKDLPSVRVVLDALKNAFKKKPHADPPRLSE</sequence>
<keyword evidence="4" id="KW-0804">Transcription</keyword>